<keyword evidence="6 9" id="KW-0457">Lysine biosynthesis</keyword>
<dbReference type="HAMAP" id="MF_00197">
    <property type="entry name" value="DAP_epimerase"/>
    <property type="match status" value="1"/>
</dbReference>
<dbReference type="GO" id="GO:0005829">
    <property type="term" value="C:cytosol"/>
    <property type="evidence" value="ECO:0007669"/>
    <property type="project" value="TreeGrafter"/>
</dbReference>
<feature type="site" description="Could be important to modulate the pK values of the two catalytic cysteine residues" evidence="9">
    <location>
        <position position="162"/>
    </location>
</feature>
<name>A0A1V4IAD8_9FIRM</name>
<feature type="active site" description="Proton donor" evidence="9">
    <location>
        <position position="71"/>
    </location>
</feature>
<dbReference type="NCBIfam" id="TIGR00652">
    <property type="entry name" value="DapF"/>
    <property type="match status" value="1"/>
</dbReference>
<proteinExistence type="inferred from homology"/>
<dbReference type="SUPFAM" id="SSF54506">
    <property type="entry name" value="Diaminopimelate epimerase-like"/>
    <property type="match status" value="2"/>
</dbReference>
<feature type="binding site" evidence="9">
    <location>
        <position position="193"/>
    </location>
    <ligand>
        <name>substrate</name>
    </ligand>
</feature>
<feature type="binding site" evidence="9">
    <location>
        <position position="11"/>
    </location>
    <ligand>
        <name>substrate</name>
    </ligand>
</feature>
<evidence type="ECO:0000256" key="2">
    <source>
        <dbReference type="ARBA" id="ARBA00010219"/>
    </source>
</evidence>
<dbReference type="STRING" id="29349.CLOTH_01810"/>
<dbReference type="InterPro" id="IPR001653">
    <property type="entry name" value="DAP_epimerase_DapF"/>
</dbReference>
<dbReference type="PANTHER" id="PTHR31689:SF0">
    <property type="entry name" value="DIAMINOPIMELATE EPIMERASE"/>
    <property type="match status" value="1"/>
</dbReference>
<dbReference type="EMBL" id="MZGW01000001">
    <property type="protein sequence ID" value="OPJ56899.1"/>
    <property type="molecule type" value="Genomic_DNA"/>
</dbReference>
<dbReference type="Gene3D" id="3.10.310.10">
    <property type="entry name" value="Diaminopimelate Epimerase, Chain A, domain 1"/>
    <property type="match status" value="2"/>
</dbReference>
<feature type="binding site" evidence="9">
    <location>
        <begin position="211"/>
        <end position="212"/>
    </location>
    <ligand>
        <name>substrate</name>
    </ligand>
</feature>
<reference evidence="11 12" key="1">
    <citation type="submission" date="2017-03" db="EMBL/GenBank/DDBJ databases">
        <title>Genome sequence of Clostridium thermoalcaliphilum DSM 7309.</title>
        <authorList>
            <person name="Poehlein A."/>
            <person name="Daniel R."/>
        </authorList>
    </citation>
    <scope>NUCLEOTIDE SEQUENCE [LARGE SCALE GENOMIC DNA]</scope>
    <source>
        <strain evidence="11 12">DSM 7309</strain>
    </source>
</reference>
<gene>
    <name evidence="9 11" type="primary">dapF</name>
    <name evidence="11" type="ORF">CLOTH_01810</name>
</gene>
<dbReference type="PANTHER" id="PTHR31689">
    <property type="entry name" value="DIAMINOPIMELATE EPIMERASE, CHLOROPLASTIC"/>
    <property type="match status" value="1"/>
</dbReference>
<comment type="similarity">
    <text evidence="2 9">Belongs to the diaminopimelate epimerase family.</text>
</comment>
<evidence type="ECO:0000256" key="5">
    <source>
        <dbReference type="ARBA" id="ARBA00022605"/>
    </source>
</evidence>
<comment type="subunit">
    <text evidence="9">Homodimer.</text>
</comment>
<dbReference type="UniPathway" id="UPA00034">
    <property type="reaction ID" value="UER00025"/>
</dbReference>
<evidence type="ECO:0000256" key="9">
    <source>
        <dbReference type="HAMAP-Rule" id="MF_00197"/>
    </source>
</evidence>
<evidence type="ECO:0000256" key="10">
    <source>
        <dbReference type="PROSITE-ProRule" id="PRU10125"/>
    </source>
</evidence>
<evidence type="ECO:0000313" key="12">
    <source>
        <dbReference type="Proteomes" id="UP000190140"/>
    </source>
</evidence>
<sequence length="276" mass="30854">MKFWKLHGAGNDFIVIDDRENKVNDYSYLAKKVCHRHFGVGADGLLIIKKSDDYDCKMLYYNCDGSQAKMCGNGIRCFAKFAYENNIVDKENFDVETLAGTQQIRLNILNGMVDSVKVNIGKPNFNPKHIPVDTNKEKFINEDIIVDNKKINISTVLLGVPHTVVFVDEINKDQVLKYGELIEKHNIFPQNTNVNFVKVIDEENIVVSTWERGCGYTLACGTGISASAFIANYLGKTSNKVNVVSEGGKLFIEIIDDIVYMQGPAVKICEGILEGI</sequence>
<feature type="active site" evidence="10">
    <location>
        <position position="71"/>
    </location>
</feature>
<comment type="pathway">
    <text evidence="1 9">Amino-acid biosynthesis; L-lysine biosynthesis via DAP pathway; DL-2,6-diaminopimelate from LL-2,6-diaminopimelate: step 1/1.</text>
</comment>
<evidence type="ECO:0000256" key="3">
    <source>
        <dbReference type="ARBA" id="ARBA00013080"/>
    </source>
</evidence>
<evidence type="ECO:0000256" key="6">
    <source>
        <dbReference type="ARBA" id="ARBA00023154"/>
    </source>
</evidence>
<comment type="subcellular location">
    <subcellularLocation>
        <location evidence="9">Cytoplasm</location>
    </subcellularLocation>
</comment>
<dbReference type="FunFam" id="3.10.310.10:FF:000001">
    <property type="entry name" value="Diaminopimelate epimerase"/>
    <property type="match status" value="1"/>
</dbReference>
<dbReference type="Pfam" id="PF01678">
    <property type="entry name" value="DAP_epimerase"/>
    <property type="match status" value="2"/>
</dbReference>
<keyword evidence="12" id="KW-1185">Reference proteome</keyword>
<dbReference type="OrthoDB" id="9805408at2"/>
<keyword evidence="7 9" id="KW-0413">Isomerase</keyword>
<comment type="catalytic activity">
    <reaction evidence="8 9">
        <text>(2S,6S)-2,6-diaminopimelate = meso-2,6-diaminopimelate</text>
        <dbReference type="Rhea" id="RHEA:15393"/>
        <dbReference type="ChEBI" id="CHEBI:57609"/>
        <dbReference type="ChEBI" id="CHEBI:57791"/>
        <dbReference type="EC" id="5.1.1.7"/>
    </reaction>
</comment>
<evidence type="ECO:0000256" key="8">
    <source>
        <dbReference type="ARBA" id="ARBA00051712"/>
    </source>
</evidence>
<dbReference type="PROSITE" id="PS01326">
    <property type="entry name" value="DAP_EPIMERASE"/>
    <property type="match status" value="1"/>
</dbReference>
<comment type="caution">
    <text evidence="9">Lacks conserved residue(s) required for the propagation of feature annotation.</text>
</comment>
<feature type="site" description="Could be important to modulate the pK values of the two catalytic cysteine residues" evidence="9">
    <location>
        <position position="211"/>
    </location>
</feature>
<feature type="binding site" evidence="9">
    <location>
        <begin position="221"/>
        <end position="222"/>
    </location>
    <ligand>
        <name>substrate</name>
    </ligand>
</feature>
<feature type="binding site" evidence="9">
    <location>
        <position position="62"/>
    </location>
    <ligand>
        <name>substrate</name>
    </ligand>
</feature>
<dbReference type="RefSeq" id="WP_079410281.1">
    <property type="nucleotide sequence ID" value="NZ_MZGW01000001.1"/>
</dbReference>
<evidence type="ECO:0000313" key="11">
    <source>
        <dbReference type="EMBL" id="OPJ56899.1"/>
    </source>
</evidence>
<dbReference type="GO" id="GO:0008837">
    <property type="term" value="F:diaminopimelate epimerase activity"/>
    <property type="evidence" value="ECO:0007669"/>
    <property type="project" value="UniProtKB-UniRule"/>
</dbReference>
<accession>A0A1V4IAD8</accession>
<dbReference type="GO" id="GO:0009089">
    <property type="term" value="P:lysine biosynthetic process via diaminopimelate"/>
    <property type="evidence" value="ECO:0007669"/>
    <property type="project" value="UniProtKB-UniRule"/>
</dbReference>
<comment type="function">
    <text evidence="9">Catalyzes the stereoinversion of LL-2,6-diaminopimelate (L,L-DAP) to meso-diaminopimelate (meso-DAP), a precursor of L-lysine and an essential component of the bacterial peptidoglycan.</text>
</comment>
<feature type="binding site" evidence="9">
    <location>
        <begin position="72"/>
        <end position="73"/>
    </location>
    <ligand>
        <name>substrate</name>
    </ligand>
</feature>
<dbReference type="InterPro" id="IPR018510">
    <property type="entry name" value="DAP_epimerase_AS"/>
</dbReference>
<evidence type="ECO:0000256" key="1">
    <source>
        <dbReference type="ARBA" id="ARBA00005196"/>
    </source>
</evidence>
<dbReference type="EC" id="5.1.1.7" evidence="3 9"/>
<keyword evidence="4 9" id="KW-0963">Cytoplasm</keyword>
<comment type="caution">
    <text evidence="11">The sequence shown here is derived from an EMBL/GenBank/DDBJ whole genome shotgun (WGS) entry which is preliminary data.</text>
</comment>
<keyword evidence="5 9" id="KW-0028">Amino-acid biosynthesis</keyword>
<dbReference type="Proteomes" id="UP000190140">
    <property type="component" value="Unassembled WGS sequence"/>
</dbReference>
<evidence type="ECO:0000256" key="7">
    <source>
        <dbReference type="ARBA" id="ARBA00023235"/>
    </source>
</evidence>
<organism evidence="11 12">
    <name type="scientific">Alkalithermobacter paradoxus</name>
    <dbReference type="NCBI Taxonomy" id="29349"/>
    <lineage>
        <taxon>Bacteria</taxon>
        <taxon>Bacillati</taxon>
        <taxon>Bacillota</taxon>
        <taxon>Clostridia</taxon>
        <taxon>Peptostreptococcales</taxon>
        <taxon>Tepidibacteraceae</taxon>
        <taxon>Alkalithermobacter</taxon>
    </lineage>
</organism>
<dbReference type="AlphaFoldDB" id="A0A1V4IAD8"/>
<evidence type="ECO:0000256" key="4">
    <source>
        <dbReference type="ARBA" id="ARBA00022490"/>
    </source>
</evidence>
<protein>
    <recommendedName>
        <fullName evidence="3 9">Diaminopimelate epimerase</fullName>
        <shortName evidence="9">DAP epimerase</shortName>
        <ecNumber evidence="3 9">5.1.1.7</ecNumber>
    </recommendedName>
    <alternativeName>
        <fullName evidence="9">PLP-independent amino acid racemase</fullName>
    </alternativeName>
</protein>
<feature type="active site" description="Proton acceptor" evidence="9">
    <location>
        <position position="220"/>
    </location>
</feature>